<accession>A0A6S6ZVI2</accession>
<evidence type="ECO:0000313" key="2">
    <source>
        <dbReference type="Proteomes" id="UP000494214"/>
    </source>
</evidence>
<dbReference type="RefSeq" id="WP_175123294.1">
    <property type="nucleotide sequence ID" value="NZ_CADIJM010000003.1"/>
</dbReference>
<reference evidence="1 2" key="1">
    <citation type="submission" date="2020-04" db="EMBL/GenBank/DDBJ databases">
        <authorList>
            <person name="De Canck E."/>
        </authorList>
    </citation>
    <scope>NUCLEOTIDE SEQUENCE [LARGE SCALE GENOMIC DNA]</scope>
    <source>
        <strain evidence="1 2">LMG 26690</strain>
    </source>
</reference>
<dbReference type="EMBL" id="CADIJM010000003">
    <property type="protein sequence ID" value="CAB3696976.1"/>
    <property type="molecule type" value="Genomic_DNA"/>
</dbReference>
<organism evidence="1 2">
    <name type="scientific">Achromobacter animicus</name>
    <dbReference type="NCBI Taxonomy" id="1389935"/>
    <lineage>
        <taxon>Bacteria</taxon>
        <taxon>Pseudomonadati</taxon>
        <taxon>Pseudomonadota</taxon>
        <taxon>Betaproteobacteria</taxon>
        <taxon>Burkholderiales</taxon>
        <taxon>Alcaligenaceae</taxon>
        <taxon>Achromobacter</taxon>
    </lineage>
</organism>
<name>A0A6S6ZVI2_9BURK</name>
<proteinExistence type="predicted"/>
<protein>
    <submittedName>
        <fullName evidence="1">Uncharacterized protein</fullName>
    </submittedName>
</protein>
<gene>
    <name evidence="1" type="ORF">LMG26690_02420</name>
</gene>
<evidence type="ECO:0000313" key="1">
    <source>
        <dbReference type="EMBL" id="CAB3696976.1"/>
    </source>
</evidence>
<dbReference type="Proteomes" id="UP000494214">
    <property type="component" value="Unassembled WGS sequence"/>
</dbReference>
<sequence length="232" mass="26333">MTIVENTEVFSLFTRTAGPTAVQEDYEKFRSDSFVRGVERENLLVALGHSEAPLDRLHRYFVVQARSWRAAYAQVAKTRVSYFSDGFTTRGDVVLGDETYDIEVNCGFDSSLRHEKEKRAIARIELTRNSKSIASVTVRVAMQSDDLLQLGFQCHPAESLSSFHRAIVVGAFRHPHTVDKLTHLIFSPFQYESSNQSKGVDASFFLNPEKQRDYKGLVRGYSSRTAHILLFD</sequence>
<dbReference type="AlphaFoldDB" id="A0A6S6ZVI2"/>
<keyword evidence="2" id="KW-1185">Reference proteome</keyword>